<organism evidence="1 2">
    <name type="scientific">Leptospira santarosai</name>
    <dbReference type="NCBI Taxonomy" id="28183"/>
    <lineage>
        <taxon>Bacteria</taxon>
        <taxon>Pseudomonadati</taxon>
        <taxon>Spirochaetota</taxon>
        <taxon>Spirochaetia</taxon>
        <taxon>Leptospirales</taxon>
        <taxon>Leptospiraceae</taxon>
        <taxon>Leptospira</taxon>
    </lineage>
</organism>
<dbReference type="EMBL" id="MTSU01000027">
    <property type="protein sequence ID" value="ONF91078.1"/>
    <property type="molecule type" value="Genomic_DNA"/>
</dbReference>
<sequence>MNAANLLRRRYGQESRFRPEMKGFFDDKKREFGVRISESVSNVRTSAKSEFYRHTRELHCKKILSNRQKELKET</sequence>
<evidence type="ECO:0000313" key="1">
    <source>
        <dbReference type="EMBL" id="ONF91078.1"/>
    </source>
</evidence>
<protein>
    <submittedName>
        <fullName evidence="1">Uncharacterized protein</fullName>
    </submittedName>
</protein>
<comment type="caution">
    <text evidence="1">The sequence shown here is derived from an EMBL/GenBank/DDBJ whole genome shotgun (WGS) entry which is preliminary data.</text>
</comment>
<gene>
    <name evidence="1" type="ORF">BWD14_18520</name>
</gene>
<dbReference type="AlphaFoldDB" id="A0AB73LSP2"/>
<reference evidence="1 2" key="1">
    <citation type="submission" date="2017-01" db="EMBL/GenBank/DDBJ databases">
        <title>Comparative genomic analysis of Brazilian Leptospira santarosai.</title>
        <authorList>
            <person name="Moreno L.Z."/>
            <person name="Miraglia F."/>
            <person name="Kremer F.S."/>
            <person name="Eslabao M.R."/>
            <person name="Lilenbaum W."/>
            <person name="Dellagostin O.A."/>
            <person name="Moreno A.M."/>
        </authorList>
    </citation>
    <scope>NUCLEOTIDE SEQUENCE [LARGE SCALE GENOMIC DNA]</scope>
    <source>
        <strain evidence="1 2">M52/8-19</strain>
    </source>
</reference>
<proteinExistence type="predicted"/>
<dbReference type="Proteomes" id="UP000189337">
    <property type="component" value="Unassembled WGS sequence"/>
</dbReference>
<name>A0AB73LSP2_9LEPT</name>
<accession>A0AB73LSP2</accession>
<evidence type="ECO:0000313" key="2">
    <source>
        <dbReference type="Proteomes" id="UP000189337"/>
    </source>
</evidence>